<evidence type="ECO:0000256" key="3">
    <source>
        <dbReference type="ARBA" id="ARBA00022989"/>
    </source>
</evidence>
<dbReference type="RefSeq" id="WP_296951712.1">
    <property type="nucleotide sequence ID" value="NZ_LT599021.1"/>
</dbReference>
<evidence type="ECO:0000256" key="1">
    <source>
        <dbReference type="ARBA" id="ARBA00004370"/>
    </source>
</evidence>
<keyword evidence="3 6" id="KW-1133">Transmembrane helix</keyword>
<keyword evidence="4 6" id="KW-0472">Membrane</keyword>
<keyword evidence="2 6" id="KW-0812">Transmembrane</keyword>
<dbReference type="PANTHER" id="PTHR14948:SF25">
    <property type="entry name" value="DUF4190 DOMAIN-CONTAINING PROTEIN"/>
    <property type="match status" value="1"/>
</dbReference>
<dbReference type="InterPro" id="IPR051423">
    <property type="entry name" value="CD225/Dispanin"/>
</dbReference>
<evidence type="ECO:0000256" key="4">
    <source>
        <dbReference type="ARBA" id="ARBA00023136"/>
    </source>
</evidence>
<evidence type="ECO:0000259" key="7">
    <source>
        <dbReference type="Pfam" id="PF14237"/>
    </source>
</evidence>
<feature type="region of interest" description="Disordered" evidence="5">
    <location>
        <begin position="62"/>
        <end position="88"/>
    </location>
</feature>
<dbReference type="Pfam" id="PF04505">
    <property type="entry name" value="CD225"/>
    <property type="match status" value="1"/>
</dbReference>
<comment type="subcellular location">
    <subcellularLocation>
        <location evidence="1">Membrane</location>
    </subcellularLocation>
</comment>
<dbReference type="GO" id="GO:0016020">
    <property type="term" value="C:membrane"/>
    <property type="evidence" value="ECO:0007669"/>
    <property type="project" value="UniProtKB-SubCell"/>
</dbReference>
<proteinExistence type="predicted"/>
<dbReference type="Pfam" id="PF14237">
    <property type="entry name" value="GYF_2"/>
    <property type="match status" value="1"/>
</dbReference>
<sequence>MLKYYYIDDTSKLQCGPFTSNELLRKNISPETIVWRSGMTDWAEAGTLQELNFLFDTKAPVSQDRREEQQTPPPIRPQQDRQSPTYNSGQRYQYDDQHKWDGIIPMPKNWLIESILLTIFCCSPISLVGIFYAVKVETLYGKREYEASQEASRKAKLWTLWGIAFLPVIYMLLFILGLLAALSQY</sequence>
<dbReference type="InterPro" id="IPR007593">
    <property type="entry name" value="CD225/Dispanin_fam"/>
</dbReference>
<evidence type="ECO:0000256" key="5">
    <source>
        <dbReference type="SAM" id="MobiDB-lite"/>
    </source>
</evidence>
<dbReference type="AlphaFoldDB" id="A0A212K756"/>
<dbReference type="InterPro" id="IPR025640">
    <property type="entry name" value="GYF_2"/>
</dbReference>
<dbReference type="EMBL" id="FLUL01000001">
    <property type="protein sequence ID" value="SBW07540.1"/>
    <property type="molecule type" value="Genomic_DNA"/>
</dbReference>
<accession>A0A212K756</accession>
<name>A0A212K756_9BACT</name>
<gene>
    <name evidence="8" type="ORF">KL86DYS2_13182</name>
</gene>
<evidence type="ECO:0000256" key="2">
    <source>
        <dbReference type="ARBA" id="ARBA00022692"/>
    </source>
</evidence>
<evidence type="ECO:0000256" key="6">
    <source>
        <dbReference type="SAM" id="Phobius"/>
    </source>
</evidence>
<feature type="domain" description="GYF" evidence="7">
    <location>
        <begin position="4"/>
        <end position="51"/>
    </location>
</feature>
<evidence type="ECO:0000313" key="8">
    <source>
        <dbReference type="EMBL" id="SBW07540.1"/>
    </source>
</evidence>
<feature type="transmembrane region" description="Helical" evidence="6">
    <location>
        <begin position="115"/>
        <end position="134"/>
    </location>
</feature>
<reference evidence="8" key="1">
    <citation type="submission" date="2016-04" db="EMBL/GenBank/DDBJ databases">
        <authorList>
            <person name="Evans L.H."/>
            <person name="Alamgir A."/>
            <person name="Owens N."/>
            <person name="Weber N.D."/>
            <person name="Virtaneva K."/>
            <person name="Barbian K."/>
            <person name="Babar A."/>
            <person name="Rosenke K."/>
        </authorList>
    </citation>
    <scope>NUCLEOTIDE SEQUENCE</scope>
    <source>
        <strain evidence="8">86-2</strain>
    </source>
</reference>
<dbReference type="PANTHER" id="PTHR14948">
    <property type="entry name" value="NG5"/>
    <property type="match status" value="1"/>
</dbReference>
<feature type="transmembrane region" description="Helical" evidence="6">
    <location>
        <begin position="155"/>
        <end position="182"/>
    </location>
</feature>
<protein>
    <recommendedName>
        <fullName evidence="7">GYF domain-containing protein</fullName>
    </recommendedName>
</protein>
<organism evidence="8">
    <name type="scientific">uncultured Dysgonomonas sp</name>
    <dbReference type="NCBI Taxonomy" id="206096"/>
    <lineage>
        <taxon>Bacteria</taxon>
        <taxon>Pseudomonadati</taxon>
        <taxon>Bacteroidota</taxon>
        <taxon>Bacteroidia</taxon>
        <taxon>Bacteroidales</taxon>
        <taxon>Dysgonomonadaceae</taxon>
        <taxon>Dysgonomonas</taxon>
        <taxon>environmental samples</taxon>
    </lineage>
</organism>